<dbReference type="CDD" id="cd22829">
    <property type="entry name" value="Gal_Rha_Lectin_EVA1_EVA1C_rpt2"/>
    <property type="match status" value="1"/>
</dbReference>
<dbReference type="Gene3D" id="2.60.120.740">
    <property type="match status" value="1"/>
</dbReference>
<proteinExistence type="predicted"/>
<organism evidence="1">
    <name type="scientific">Dendroctonus ponderosae</name>
    <name type="common">Mountain pine beetle</name>
    <dbReference type="NCBI Taxonomy" id="77166"/>
    <lineage>
        <taxon>Eukaryota</taxon>
        <taxon>Metazoa</taxon>
        <taxon>Ecdysozoa</taxon>
        <taxon>Arthropoda</taxon>
        <taxon>Hexapoda</taxon>
        <taxon>Insecta</taxon>
        <taxon>Pterygota</taxon>
        <taxon>Neoptera</taxon>
        <taxon>Endopterygota</taxon>
        <taxon>Coleoptera</taxon>
        <taxon>Polyphaga</taxon>
        <taxon>Cucujiformia</taxon>
        <taxon>Curculionidae</taxon>
        <taxon>Scolytinae</taxon>
        <taxon>Dendroctonus</taxon>
    </lineage>
</organism>
<dbReference type="InterPro" id="IPR043159">
    <property type="entry name" value="Lectin_gal-bd_sf"/>
</dbReference>
<feature type="non-terminal residue" evidence="1">
    <location>
        <position position="1"/>
    </location>
</feature>
<sequence>MARMFADIKKELFILWLKVNGSSTYSQYSTALDDLNLFSRHYFFLKQKFANIKESYLQIDYSINSPIKYEFKISDEFRSKVACENERIQLKCNPHSRVAVYSASYGRTQYESIQCPQAQGVPEETELVKHQYLVNQADMKVRPVVLLNESLIWLFDGQKCLFMETASNI</sequence>
<dbReference type="AlphaFoldDB" id="N6T266"/>
<name>N6T266_DENPD</name>
<dbReference type="OrthoDB" id="5970528at2759"/>
<evidence type="ECO:0000313" key="1">
    <source>
        <dbReference type="EMBL" id="ENN74214.1"/>
    </source>
</evidence>
<gene>
    <name evidence="1" type="ORF">YQE_09187</name>
</gene>
<dbReference type="HOGENOM" id="CLU_1580137_0_0_1"/>
<protein>
    <submittedName>
        <fullName evidence="1">Uncharacterized protein</fullName>
    </submittedName>
</protein>
<reference evidence="1" key="1">
    <citation type="journal article" date="2013" name="Genome Biol.">
        <title>Draft genome of the mountain pine beetle, Dendroctonus ponderosae Hopkins, a major forest pest.</title>
        <authorList>
            <person name="Keeling C.I."/>
            <person name="Yuen M.M."/>
            <person name="Liao N.Y."/>
            <person name="Docking T.R."/>
            <person name="Chan S.K."/>
            <person name="Taylor G.A."/>
            <person name="Palmquist D.L."/>
            <person name="Jackman S.D."/>
            <person name="Nguyen A."/>
            <person name="Li M."/>
            <person name="Henderson H."/>
            <person name="Janes J.K."/>
            <person name="Zhao Y."/>
            <person name="Pandoh P."/>
            <person name="Moore R."/>
            <person name="Sperling F.A."/>
            <person name="Huber D.P."/>
            <person name="Birol I."/>
            <person name="Jones S.J."/>
            <person name="Bohlmann J."/>
        </authorList>
    </citation>
    <scope>NUCLEOTIDE SEQUENCE</scope>
</reference>
<accession>N6T266</accession>
<dbReference type="EMBL" id="KB741077">
    <property type="protein sequence ID" value="ENN74214.1"/>
    <property type="molecule type" value="Genomic_DNA"/>
</dbReference>